<evidence type="ECO:0000313" key="2">
    <source>
        <dbReference type="EMBL" id="RKN27839.1"/>
    </source>
</evidence>
<gene>
    <name evidence="2" type="ORF">D7318_00570</name>
    <name evidence="1" type="ORF">D7319_02325</name>
</gene>
<proteinExistence type="predicted"/>
<dbReference type="EMBL" id="RBDX01000001">
    <property type="protein sequence ID" value="RKN12947.1"/>
    <property type="molecule type" value="Genomic_DNA"/>
</dbReference>
<sequence length="450" mass="48811">MLTLSETERDLIRLANEPGAARWLEQIRATGGCEQPVHLAGHSTVVDAATGEVLRSFDTADEGGRLAVRCRTRRSVRCESCARQHQGDTYHLVRAGLAGGKGIRSEVVEHPRLMVTLTAPSFGRVHRSGRCHSLRPGVCRHGAPMGCGRFHRDTAAVVGAPLCAACYDYPGHVLWHAHLGELWSRTMRNVRRLLAAAGGVPRSRLSEHLTVSFAKVAEYQRRGAVHVHAVVRLDGPEGAGTSPPAWATETVLAAAVRTAAGATRVATPYAPEVGERTVVWGRQLDIHPIGDQDRFTTPVRDDAVAAYIAKYTTKSATEGGTDYPVRSLADVRARRVPEHVRALMRACWRLGGLPELAHLRLRGWAHMLGFRGHVLTKSRGYSTTYKELRAARAAWQGGGRVDGTVVDSAWRYVGRGWTPGEAELARGVAFDAAAGRALAREAVGWVERGG</sequence>
<evidence type="ECO:0000313" key="3">
    <source>
        <dbReference type="Proteomes" id="UP000268652"/>
    </source>
</evidence>
<accession>A0A3A9X352</accession>
<dbReference type="Proteomes" id="UP000268652">
    <property type="component" value="Unassembled WGS sequence"/>
</dbReference>
<dbReference type="EMBL" id="RBDY01000001">
    <property type="protein sequence ID" value="RKN27839.1"/>
    <property type="molecule type" value="Genomic_DNA"/>
</dbReference>
<name>A0A3A9X352_9ACTN</name>
<organism evidence="1 4">
    <name type="scientific">Streptomyces radicis</name>
    <dbReference type="NCBI Taxonomy" id="1750517"/>
    <lineage>
        <taxon>Bacteria</taxon>
        <taxon>Bacillati</taxon>
        <taxon>Actinomycetota</taxon>
        <taxon>Actinomycetes</taxon>
        <taxon>Kitasatosporales</taxon>
        <taxon>Streptomycetaceae</taxon>
        <taxon>Streptomyces</taxon>
    </lineage>
</organism>
<dbReference type="InterPro" id="IPR046828">
    <property type="entry name" value="RepSA"/>
</dbReference>
<evidence type="ECO:0000313" key="4">
    <source>
        <dbReference type="Proteomes" id="UP000275024"/>
    </source>
</evidence>
<dbReference type="Pfam" id="PF20199">
    <property type="entry name" value="RepSA"/>
    <property type="match status" value="1"/>
</dbReference>
<dbReference type="AlphaFoldDB" id="A0A3A9X352"/>
<dbReference type="OrthoDB" id="3203793at2"/>
<reference evidence="3 4" key="1">
    <citation type="submission" date="2018-09" db="EMBL/GenBank/DDBJ databases">
        <title>Streptomyces sp. nov. DS1-2, an endophytic actinomycete isolated from roots of Dendrobium scabrilingue.</title>
        <authorList>
            <person name="Kuncharoen N."/>
            <person name="Kudo T."/>
            <person name="Ohkuma M."/>
            <person name="Yuki M."/>
            <person name="Tanasupawat S."/>
        </authorList>
    </citation>
    <scope>NUCLEOTIDE SEQUENCE [LARGE SCALE GENOMIC DNA]</scope>
    <source>
        <strain evidence="1 4">AZ1-7</strain>
        <strain evidence="2 3">DS1-2</strain>
    </source>
</reference>
<evidence type="ECO:0000313" key="1">
    <source>
        <dbReference type="EMBL" id="RKN12947.1"/>
    </source>
</evidence>
<keyword evidence="3" id="KW-1185">Reference proteome</keyword>
<protein>
    <submittedName>
        <fullName evidence="1">Plasmid replication initiator protein</fullName>
    </submittedName>
</protein>
<comment type="caution">
    <text evidence="1">The sequence shown here is derived from an EMBL/GenBank/DDBJ whole genome shotgun (WGS) entry which is preliminary data.</text>
</comment>
<dbReference type="Proteomes" id="UP000275024">
    <property type="component" value="Unassembled WGS sequence"/>
</dbReference>